<reference evidence="1" key="2">
    <citation type="submission" date="2016-02" db="EMBL/GenBank/DDBJ databases">
        <authorList>
            <person name="Wen L."/>
            <person name="He K."/>
            <person name="Yang H."/>
        </authorList>
    </citation>
    <scope>NUCLEOTIDE SEQUENCE</scope>
</reference>
<protein>
    <submittedName>
        <fullName evidence="1">Uncharacterized protein</fullName>
    </submittedName>
</protein>
<dbReference type="AlphaFoldDB" id="A0A142BVJ8"/>
<evidence type="ECO:0000313" key="1">
    <source>
        <dbReference type="EMBL" id="AMP42136.1"/>
    </source>
</evidence>
<reference evidence="1" key="1">
    <citation type="journal article" date="2016" name="Appl. Environ. Microbiol.">
        <title>Diversity of the Tetracycline Mobilome within a Chinese Pig Manure Sample.</title>
        <authorList>
            <person name="Leclercq S.O."/>
            <person name="Wang C."/>
            <person name="Zhu Y."/>
            <person name="Wu H."/>
            <person name="Du X."/>
            <person name="Liu Z."/>
            <person name="Feng J."/>
        </authorList>
    </citation>
    <scope>NUCLEOTIDE SEQUENCE</scope>
</reference>
<proteinExistence type="predicted"/>
<organism evidence="1">
    <name type="scientific">uncultured bacterium IN-02</name>
    <dbReference type="NCBI Taxonomy" id="1805580"/>
    <lineage>
        <taxon>Bacteria</taxon>
        <taxon>environmental samples</taxon>
    </lineage>
</organism>
<accession>A0A142BVJ8</accession>
<sequence>MNKQELGPIARAAAKPGLREAYEVERVCREYEESPEYRIGCELLDGLTQELGISAEQAAALLSGSTRPESMEVLSRRAAATLAELERAGSLGRPAGEYLQESAFQKLLCELPAAAAVRVFEAERMAREAGKQAGTDAEQAVLEKIRARRSLPAPLRNAAPVSAEEDFANMSSEEFERFKQRYFSR</sequence>
<name>A0A142BVJ8_9BACT</name>
<dbReference type="EMBL" id="KU736867">
    <property type="protein sequence ID" value="AMP42136.1"/>
    <property type="molecule type" value="Genomic_DNA"/>
</dbReference>